<sequence length="149" mass="16971">MNAASDTLLALLLALNNLEPPMSAEDNAKLFEIGEQLELDPDDWEFIREGLMAIIANNPQLEQQFQMSLNQLATLEEEMKPQLSPTEKEITQAFDRSSSWEIRGEDKAEVKTEAIVKIAIKVLKDDQPTKTTKTLNWIKRVDKLVQPDY</sequence>
<dbReference type="AlphaFoldDB" id="B4VVE9"/>
<dbReference type="RefSeq" id="WP_006102450.1">
    <property type="nucleotide sequence ID" value="NZ_DS989854.1"/>
</dbReference>
<dbReference type="EMBL" id="DS989854">
    <property type="protein sequence ID" value="EDX74145.1"/>
    <property type="molecule type" value="Genomic_DNA"/>
</dbReference>
<keyword evidence="2" id="KW-1185">Reference proteome</keyword>
<dbReference type="HOGENOM" id="CLU_139824_0_0_3"/>
<reference evidence="1 2" key="1">
    <citation type="submission" date="2008-07" db="EMBL/GenBank/DDBJ databases">
        <authorList>
            <person name="Tandeau de Marsac N."/>
            <person name="Ferriera S."/>
            <person name="Johnson J."/>
            <person name="Kravitz S."/>
            <person name="Beeson K."/>
            <person name="Sutton G."/>
            <person name="Rogers Y.-H."/>
            <person name="Friedman R."/>
            <person name="Frazier M."/>
            <person name="Venter J.C."/>
        </authorList>
    </citation>
    <scope>NUCLEOTIDE SEQUENCE [LARGE SCALE GENOMIC DNA]</scope>
    <source>
        <strain evidence="1 2">PCC 7420</strain>
    </source>
</reference>
<accession>B4VVE9</accession>
<dbReference type="Proteomes" id="UP000003835">
    <property type="component" value="Unassembled WGS sequence"/>
</dbReference>
<evidence type="ECO:0000313" key="1">
    <source>
        <dbReference type="EMBL" id="EDX74145.1"/>
    </source>
</evidence>
<dbReference type="STRING" id="118168.MC7420_4130"/>
<dbReference type="eggNOG" id="ENOG50343JN">
    <property type="taxonomic scope" value="Bacteria"/>
</dbReference>
<organism evidence="1 2">
    <name type="scientific">Coleofasciculus chthonoplastes PCC 7420</name>
    <dbReference type="NCBI Taxonomy" id="118168"/>
    <lineage>
        <taxon>Bacteria</taxon>
        <taxon>Bacillati</taxon>
        <taxon>Cyanobacteriota</taxon>
        <taxon>Cyanophyceae</taxon>
        <taxon>Coleofasciculales</taxon>
        <taxon>Coleofasciculaceae</taxon>
        <taxon>Coleofasciculus</taxon>
    </lineage>
</organism>
<gene>
    <name evidence="1" type="ORF">MC7420_4130</name>
</gene>
<evidence type="ECO:0000313" key="2">
    <source>
        <dbReference type="Proteomes" id="UP000003835"/>
    </source>
</evidence>
<proteinExistence type="predicted"/>
<dbReference type="OrthoDB" id="463388at2"/>
<protein>
    <submittedName>
        <fullName evidence="1">Uncharacterized protein</fullName>
    </submittedName>
</protein>
<name>B4VVE9_9CYAN</name>